<comment type="caution">
    <text evidence="1">The sequence shown here is derived from an EMBL/GenBank/DDBJ whole genome shotgun (WGS) entry which is preliminary data.</text>
</comment>
<evidence type="ECO:0000313" key="2">
    <source>
        <dbReference type="Proteomes" id="UP000005824"/>
    </source>
</evidence>
<protein>
    <submittedName>
        <fullName evidence="1">Uncharacterized protein</fullName>
    </submittedName>
</protein>
<evidence type="ECO:0000313" key="1">
    <source>
        <dbReference type="EMBL" id="EDY19994.1"/>
    </source>
</evidence>
<sequence>MSAPTLICCAFPFGYGPAVKLLLIARRLRAAGMRTVFLGHGIAYEMAAADPGAFDEVVEARASDPQIVQRIAAADGLFSMMDRDFASLALAAGKPVYVADSLSWMRREIPEPFTRARRYWVQNFLPTAPIAGATPVGPIVEPLPPAPRERTGGLVINLGGCEMPEGHTAEDRAYSEFVVRGVLGGRIGQSFGGRITLLAGRHAAQHLRNTFPKQAIEIVSAFHDSALRTLGNAGGILTSPGLTTTLECFQFGIPAFFLPPQNYSQWRILESLRAANLATGSFAWYEAMGSMPDFTTVSEQDRTTLVRNIIAQISTNPVANELFPAALQWWWSSSNPDELAARQHRFFESLGANGVEAITRSLIRAFHLPQRDAQPAAVITAGA</sequence>
<accession>B4D0Y2</accession>
<gene>
    <name evidence="1" type="ORF">CfE428DRAFT_2583</name>
</gene>
<dbReference type="eggNOG" id="ENOG5033HQW">
    <property type="taxonomic scope" value="Bacteria"/>
</dbReference>
<name>B4D0Y2_9BACT</name>
<keyword evidence="2" id="KW-1185">Reference proteome</keyword>
<organism evidence="1 2">
    <name type="scientific">Chthoniobacter flavus Ellin428</name>
    <dbReference type="NCBI Taxonomy" id="497964"/>
    <lineage>
        <taxon>Bacteria</taxon>
        <taxon>Pseudomonadati</taxon>
        <taxon>Verrucomicrobiota</taxon>
        <taxon>Spartobacteria</taxon>
        <taxon>Chthoniobacterales</taxon>
        <taxon>Chthoniobacteraceae</taxon>
        <taxon>Chthoniobacter</taxon>
    </lineage>
</organism>
<proteinExistence type="predicted"/>
<dbReference type="STRING" id="497964.CfE428DRAFT_2583"/>
<dbReference type="AlphaFoldDB" id="B4D0Y2"/>
<dbReference type="InParanoid" id="B4D0Y2"/>
<dbReference type="RefSeq" id="WP_006979908.1">
    <property type="nucleotide sequence ID" value="NZ_ABVL01000006.1"/>
</dbReference>
<dbReference type="Proteomes" id="UP000005824">
    <property type="component" value="Unassembled WGS sequence"/>
</dbReference>
<dbReference type="EMBL" id="ABVL01000006">
    <property type="protein sequence ID" value="EDY19994.1"/>
    <property type="molecule type" value="Genomic_DNA"/>
</dbReference>
<reference evidence="1 2" key="1">
    <citation type="journal article" date="2011" name="J. Bacteriol.">
        <title>Genome sequence of Chthoniobacter flavus Ellin428, an aerobic heterotrophic soil bacterium.</title>
        <authorList>
            <person name="Kant R."/>
            <person name="van Passel M.W."/>
            <person name="Palva A."/>
            <person name="Lucas S."/>
            <person name="Lapidus A."/>
            <person name="Glavina Del Rio T."/>
            <person name="Dalin E."/>
            <person name="Tice H."/>
            <person name="Bruce D."/>
            <person name="Goodwin L."/>
            <person name="Pitluck S."/>
            <person name="Larimer F.W."/>
            <person name="Land M.L."/>
            <person name="Hauser L."/>
            <person name="Sangwan P."/>
            <person name="de Vos W.M."/>
            <person name="Janssen P.H."/>
            <person name="Smidt H."/>
        </authorList>
    </citation>
    <scope>NUCLEOTIDE SEQUENCE [LARGE SCALE GENOMIC DNA]</scope>
    <source>
        <strain evidence="1 2">Ellin428</strain>
    </source>
</reference>